<accession>A0ABQ2E5E5</accession>
<reference evidence="3" key="1">
    <citation type="journal article" date="2019" name="Int. J. Syst. Evol. Microbiol.">
        <title>The Global Catalogue of Microorganisms (GCM) 10K type strain sequencing project: providing services to taxonomists for standard genome sequencing and annotation.</title>
        <authorList>
            <consortium name="The Broad Institute Genomics Platform"/>
            <consortium name="The Broad Institute Genome Sequencing Center for Infectious Disease"/>
            <person name="Wu L."/>
            <person name="Ma J."/>
        </authorList>
    </citation>
    <scope>NUCLEOTIDE SEQUENCE [LARGE SCALE GENOMIC DNA]</scope>
    <source>
        <strain evidence="3">CGMCC 1.8985</strain>
    </source>
</reference>
<keyword evidence="1" id="KW-0732">Signal</keyword>
<proteinExistence type="predicted"/>
<feature type="signal peptide" evidence="1">
    <location>
        <begin position="1"/>
        <end position="21"/>
    </location>
</feature>
<protein>
    <recommendedName>
        <fullName evidence="4">Energy transducer TonB</fullName>
    </recommendedName>
</protein>
<dbReference type="RefSeq" id="WP_132985834.1">
    <property type="nucleotide sequence ID" value="NZ_BMME01000001.1"/>
</dbReference>
<comment type="caution">
    <text evidence="2">The sequence shown here is derived from an EMBL/GenBank/DDBJ whole genome shotgun (WGS) entry which is preliminary data.</text>
</comment>
<feature type="chain" id="PRO_5046690803" description="Energy transducer TonB" evidence="1">
    <location>
        <begin position="22"/>
        <end position="281"/>
    </location>
</feature>
<gene>
    <name evidence="2" type="ORF">GCM10011394_02100</name>
</gene>
<evidence type="ECO:0000313" key="2">
    <source>
        <dbReference type="EMBL" id="GGJ96798.1"/>
    </source>
</evidence>
<organism evidence="2 3">
    <name type="scientific">Luteimonas terricola</name>
    <dbReference type="NCBI Taxonomy" id="645597"/>
    <lineage>
        <taxon>Bacteria</taxon>
        <taxon>Pseudomonadati</taxon>
        <taxon>Pseudomonadota</taxon>
        <taxon>Gammaproteobacteria</taxon>
        <taxon>Lysobacterales</taxon>
        <taxon>Lysobacteraceae</taxon>
        <taxon>Luteimonas</taxon>
    </lineage>
</organism>
<keyword evidence="3" id="KW-1185">Reference proteome</keyword>
<dbReference type="Proteomes" id="UP000599009">
    <property type="component" value="Unassembled WGS sequence"/>
</dbReference>
<evidence type="ECO:0000256" key="1">
    <source>
        <dbReference type="SAM" id="SignalP"/>
    </source>
</evidence>
<evidence type="ECO:0000313" key="3">
    <source>
        <dbReference type="Proteomes" id="UP000599009"/>
    </source>
</evidence>
<dbReference type="SUPFAM" id="SSF74653">
    <property type="entry name" value="TolA/TonB C-terminal domain"/>
    <property type="match status" value="1"/>
</dbReference>
<dbReference type="EMBL" id="BMME01000001">
    <property type="protein sequence ID" value="GGJ96798.1"/>
    <property type="molecule type" value="Genomic_DNA"/>
</dbReference>
<dbReference type="Gene3D" id="3.30.1150.10">
    <property type="match status" value="1"/>
</dbReference>
<evidence type="ECO:0008006" key="4">
    <source>
        <dbReference type="Google" id="ProtNLM"/>
    </source>
</evidence>
<sequence length="281" mass="31099">MKRLSVWLVLLLALVSLDAVAQTRAGLMKQLEGTMLLTGRIDVAADGSITSWSIDRQDEVSADVMAHIAHHVPLWQVLPATVDDQPVASSTRFSLRLVARPVDRSTFRFNIASVHIEEELEERARLKSRRFDPPTYPHRMLRMGATGTVYVLVQIDRSGAAIGSHVERVDLTVLAKDAQAVQIRRELGDAVMRAAQTWGYDVPTTGPDVRDDYYVVRVPVQFVIGDQTSRYGNWQVYLPGERTRAPWSKRDDGGNDAAVPGRVMLAGSGMKLLSPLEPGAM</sequence>
<name>A0ABQ2E5E5_9GAMM</name>